<sequence>MELIAAKKDKIFQALNAILEHEMAGVVRYTHYSLMIIGHGRIPIVSWMRAQAQESLTHATQAGEMITHFGEHPSLKIAPLTETHKHNIDEILTESLEHEHGALKLYRELLALAEEAKSIILEEYARGLIVEEETHIGEVEKMLKRPF</sequence>
<dbReference type="PANTHER" id="PTHR30295">
    <property type="entry name" value="BACTERIOFERRITIN"/>
    <property type="match status" value="1"/>
</dbReference>
<evidence type="ECO:0000256" key="1">
    <source>
        <dbReference type="ARBA" id="ARBA00022434"/>
    </source>
</evidence>
<dbReference type="GO" id="GO:0004322">
    <property type="term" value="F:ferroxidase activity"/>
    <property type="evidence" value="ECO:0007669"/>
    <property type="project" value="TreeGrafter"/>
</dbReference>
<dbReference type="PROSITE" id="PS50905">
    <property type="entry name" value="FERRITIN_LIKE"/>
    <property type="match status" value="1"/>
</dbReference>
<dbReference type="GO" id="GO:0008199">
    <property type="term" value="F:ferric iron binding"/>
    <property type="evidence" value="ECO:0007669"/>
    <property type="project" value="InterPro"/>
</dbReference>
<dbReference type="Gene3D" id="1.20.1260.10">
    <property type="match status" value="1"/>
</dbReference>
<dbReference type="AlphaFoldDB" id="A0A8J3E9S0"/>
<organism evidence="4 5">
    <name type="scientific">Cysteiniphilum litorale</name>
    <dbReference type="NCBI Taxonomy" id="2056700"/>
    <lineage>
        <taxon>Bacteria</taxon>
        <taxon>Pseudomonadati</taxon>
        <taxon>Pseudomonadota</taxon>
        <taxon>Gammaproteobacteria</taxon>
        <taxon>Thiotrichales</taxon>
        <taxon>Fastidiosibacteraceae</taxon>
        <taxon>Cysteiniphilum</taxon>
    </lineage>
</organism>
<comment type="caution">
    <text evidence="4">The sequence shown here is derived from an EMBL/GenBank/DDBJ whole genome shotgun (WGS) entry which is preliminary data.</text>
</comment>
<reference evidence="4" key="2">
    <citation type="submission" date="2020-09" db="EMBL/GenBank/DDBJ databases">
        <authorList>
            <person name="Sun Q."/>
            <person name="Zhou Y."/>
        </authorList>
    </citation>
    <scope>NUCLEOTIDE SEQUENCE</scope>
    <source>
        <strain evidence="4">CGMCC 1.15758</strain>
    </source>
</reference>
<dbReference type="InterPro" id="IPR009078">
    <property type="entry name" value="Ferritin-like_SF"/>
</dbReference>
<dbReference type="GO" id="GO:0020037">
    <property type="term" value="F:heme binding"/>
    <property type="evidence" value="ECO:0007669"/>
    <property type="project" value="TreeGrafter"/>
</dbReference>
<reference evidence="4" key="1">
    <citation type="journal article" date="2014" name="Int. J. Syst. Evol. Microbiol.">
        <title>Complete genome sequence of Corynebacterium casei LMG S-19264T (=DSM 44701T), isolated from a smear-ripened cheese.</title>
        <authorList>
            <consortium name="US DOE Joint Genome Institute (JGI-PGF)"/>
            <person name="Walter F."/>
            <person name="Albersmeier A."/>
            <person name="Kalinowski J."/>
            <person name="Ruckert C."/>
        </authorList>
    </citation>
    <scope>NUCLEOTIDE SEQUENCE</scope>
    <source>
        <strain evidence="4">CGMCC 1.15758</strain>
    </source>
</reference>
<evidence type="ECO:0000259" key="3">
    <source>
        <dbReference type="PROSITE" id="PS50905"/>
    </source>
</evidence>
<name>A0A8J3E9S0_9GAMM</name>
<dbReference type="EMBL" id="BMJS01000027">
    <property type="protein sequence ID" value="GGG03443.1"/>
    <property type="molecule type" value="Genomic_DNA"/>
</dbReference>
<keyword evidence="5" id="KW-1185">Reference proteome</keyword>
<protein>
    <submittedName>
        <fullName evidence="4">Bacterioferritin</fullName>
    </submittedName>
</protein>
<dbReference type="Pfam" id="PF00210">
    <property type="entry name" value="Ferritin"/>
    <property type="match status" value="1"/>
</dbReference>
<evidence type="ECO:0000256" key="2">
    <source>
        <dbReference type="ARBA" id="ARBA00023004"/>
    </source>
</evidence>
<gene>
    <name evidence="4" type="ORF">GCM10010995_21090</name>
</gene>
<dbReference type="OrthoDB" id="9796683at2"/>
<keyword evidence="1" id="KW-0409">Iron storage</keyword>
<dbReference type="SUPFAM" id="SSF47240">
    <property type="entry name" value="Ferritin-like"/>
    <property type="match status" value="1"/>
</dbReference>
<dbReference type="RefSeq" id="WP_117003434.1">
    <property type="nucleotide sequence ID" value="NZ_BMJS01000027.1"/>
</dbReference>
<dbReference type="InterPro" id="IPR009040">
    <property type="entry name" value="Ferritin-like_diiron"/>
</dbReference>
<dbReference type="InterPro" id="IPR008331">
    <property type="entry name" value="Ferritin_DPS_dom"/>
</dbReference>
<dbReference type="InterPro" id="IPR012347">
    <property type="entry name" value="Ferritin-like"/>
</dbReference>
<accession>A0A8J3E9S0</accession>
<dbReference type="CDD" id="cd00657">
    <property type="entry name" value="Ferritin_like"/>
    <property type="match status" value="1"/>
</dbReference>
<keyword evidence="2" id="KW-0408">Iron</keyword>
<proteinExistence type="predicted"/>
<dbReference type="GO" id="GO:0006879">
    <property type="term" value="P:intracellular iron ion homeostasis"/>
    <property type="evidence" value="ECO:0007669"/>
    <property type="project" value="UniProtKB-KW"/>
</dbReference>
<evidence type="ECO:0000313" key="5">
    <source>
        <dbReference type="Proteomes" id="UP000636949"/>
    </source>
</evidence>
<dbReference type="Proteomes" id="UP000636949">
    <property type="component" value="Unassembled WGS sequence"/>
</dbReference>
<dbReference type="PANTHER" id="PTHR30295:SF0">
    <property type="entry name" value="BACTERIOFERRITIN"/>
    <property type="match status" value="1"/>
</dbReference>
<evidence type="ECO:0000313" key="4">
    <source>
        <dbReference type="EMBL" id="GGG03443.1"/>
    </source>
</evidence>
<dbReference type="GO" id="GO:0005829">
    <property type="term" value="C:cytosol"/>
    <property type="evidence" value="ECO:0007669"/>
    <property type="project" value="TreeGrafter"/>
</dbReference>
<feature type="domain" description="Ferritin-like diiron" evidence="3">
    <location>
        <begin position="5"/>
        <end position="147"/>
    </location>
</feature>